<accession>A0A499VM46</accession>
<feature type="compositionally biased region" description="Basic residues" evidence="3">
    <location>
        <begin position="448"/>
        <end position="469"/>
    </location>
</feature>
<dbReference type="InterPro" id="IPR043130">
    <property type="entry name" value="CDP-OH_PTrfase_TM_dom"/>
</dbReference>
<name>A0A499VM46_STRAX</name>
<dbReference type="AlphaFoldDB" id="A0A499VM46"/>
<evidence type="ECO:0000256" key="3">
    <source>
        <dbReference type="SAM" id="MobiDB-lite"/>
    </source>
</evidence>
<evidence type="ECO:0000256" key="1">
    <source>
        <dbReference type="ARBA" id="ARBA00022679"/>
    </source>
</evidence>
<keyword evidence="1 2" id="KW-0808">Transferase</keyword>
<dbReference type="GO" id="GO:0016780">
    <property type="term" value="F:phosphotransferase activity, for other substituted phosphate groups"/>
    <property type="evidence" value="ECO:0007669"/>
    <property type="project" value="InterPro"/>
</dbReference>
<reference evidence="5" key="1">
    <citation type="submission" date="2019-04" db="EMBL/GenBank/DDBJ databases">
        <title>Draft genome sequences of Streptomyces avermitilis MC3.</title>
        <authorList>
            <person name="Komaki H."/>
            <person name="Tamura T."/>
            <person name="Hosoyama A."/>
        </authorList>
    </citation>
    <scope>NUCLEOTIDE SEQUENCE</scope>
    <source>
        <strain evidence="5">MC3</strain>
    </source>
</reference>
<dbReference type="GO" id="GO:0016020">
    <property type="term" value="C:membrane"/>
    <property type="evidence" value="ECO:0007669"/>
    <property type="project" value="InterPro"/>
</dbReference>
<dbReference type="InterPro" id="IPR000462">
    <property type="entry name" value="CDP-OH_P_trans"/>
</dbReference>
<dbReference type="EMBL" id="AP019621">
    <property type="protein sequence ID" value="BBJ50009.1"/>
    <property type="molecule type" value="Genomic_DNA"/>
</dbReference>
<dbReference type="Gene3D" id="1.20.120.1760">
    <property type="match status" value="1"/>
</dbReference>
<comment type="similarity">
    <text evidence="2">Belongs to the CDP-alcohol phosphatidyltransferase class-I family.</text>
</comment>
<feature type="transmembrane region" description="Helical" evidence="4">
    <location>
        <begin position="47"/>
        <end position="64"/>
    </location>
</feature>
<feature type="transmembrane region" description="Helical" evidence="4">
    <location>
        <begin position="245"/>
        <end position="263"/>
    </location>
</feature>
<sequence>MTKLSLRAVQKLTVKKRDAWWTVLLVDPVATRMLIVLARFRFITPNRVTWAALFVGLAAAGFFLKGDPQSLLIGALLYHLSFILDCIDGKLARLKGNGTVFGGWLDYVFDRIRVLFCALALMGGQFLPTDDERYLVAALVVVFLDMLRYVDALQIYKMRMSMRTKIEKITKAREEEERAARGVPADAEGEQVVFMEDLLRDNPGAAAETLREEAGAANVVDLHEQFRDQFPWYTRVRRAMLRTRIRPHLISGIEFQMFIFIVGPLIGQILWTTVVSAALVMLFELVIMYKFWLSTRDFTRVMEELSPAPATVGTIAPHLHRGRHRRAAQEALLADERYRAPEAEDDPGFWPYPQPNVTPTGTTFRSSTTDSPMFPASTPAPGRSRSTGQPSPASGAGHRGRGRTRDETGAGRRQLLGDGGHPRVQRGDHHRQGAPVGREPDLRAGRGDRRRRRVDRRHHRSGHQLRRKQPACAGAP</sequence>
<evidence type="ECO:0008006" key="6">
    <source>
        <dbReference type="Google" id="ProtNLM"/>
    </source>
</evidence>
<gene>
    <name evidence="5" type="ORF">SAVMC3_26380</name>
</gene>
<evidence type="ECO:0000313" key="5">
    <source>
        <dbReference type="EMBL" id="BBJ50009.1"/>
    </source>
</evidence>
<feature type="region of interest" description="Disordered" evidence="3">
    <location>
        <begin position="343"/>
        <end position="476"/>
    </location>
</feature>
<protein>
    <recommendedName>
        <fullName evidence="6">CDP-alcohol phosphatidyltransferase</fullName>
    </recommendedName>
</protein>
<keyword evidence="4" id="KW-0472">Membrane</keyword>
<evidence type="ECO:0000256" key="4">
    <source>
        <dbReference type="SAM" id="Phobius"/>
    </source>
</evidence>
<feature type="transmembrane region" description="Helical" evidence="4">
    <location>
        <begin position="134"/>
        <end position="156"/>
    </location>
</feature>
<organism evidence="5">
    <name type="scientific">Streptomyces avermitilis</name>
    <dbReference type="NCBI Taxonomy" id="33903"/>
    <lineage>
        <taxon>Bacteria</taxon>
        <taxon>Bacillati</taxon>
        <taxon>Actinomycetota</taxon>
        <taxon>Actinomycetes</taxon>
        <taxon>Kitasatosporales</taxon>
        <taxon>Streptomycetaceae</taxon>
        <taxon>Streptomyces</taxon>
    </lineage>
</organism>
<feature type="compositionally biased region" description="Basic and acidic residues" evidence="3">
    <location>
        <begin position="438"/>
        <end position="447"/>
    </location>
</feature>
<proteinExistence type="inferred from homology"/>
<keyword evidence="4" id="KW-1133">Transmembrane helix</keyword>
<dbReference type="InterPro" id="IPR048254">
    <property type="entry name" value="CDP_ALCOHOL_P_TRANSF_CS"/>
</dbReference>
<keyword evidence="4" id="KW-0812">Transmembrane</keyword>
<dbReference type="Pfam" id="PF01066">
    <property type="entry name" value="CDP-OH_P_transf"/>
    <property type="match status" value="1"/>
</dbReference>
<evidence type="ECO:0000256" key="2">
    <source>
        <dbReference type="RuleBase" id="RU003750"/>
    </source>
</evidence>
<dbReference type="PROSITE" id="PS00379">
    <property type="entry name" value="CDP_ALCOHOL_P_TRANSF"/>
    <property type="match status" value="1"/>
</dbReference>
<feature type="compositionally biased region" description="Low complexity" evidence="3">
    <location>
        <begin position="358"/>
        <end position="371"/>
    </location>
</feature>
<feature type="transmembrane region" description="Helical" evidence="4">
    <location>
        <begin position="269"/>
        <end position="292"/>
    </location>
</feature>
<dbReference type="GO" id="GO:0008654">
    <property type="term" value="P:phospholipid biosynthetic process"/>
    <property type="evidence" value="ECO:0007669"/>
    <property type="project" value="InterPro"/>
</dbReference>